<dbReference type="Pfam" id="PF11961">
    <property type="entry name" value="DUF3475"/>
    <property type="match status" value="1"/>
</dbReference>
<dbReference type="InterPro" id="IPR007700">
    <property type="entry name" value="DUF668"/>
</dbReference>
<evidence type="ECO:0000313" key="5">
    <source>
        <dbReference type="RefSeq" id="XP_050938304.1"/>
    </source>
</evidence>
<feature type="region of interest" description="Disordered" evidence="1">
    <location>
        <begin position="509"/>
        <end position="528"/>
    </location>
</feature>
<evidence type="ECO:0000256" key="1">
    <source>
        <dbReference type="SAM" id="MobiDB-lite"/>
    </source>
</evidence>
<feature type="domain" description="DUF3475" evidence="3">
    <location>
        <begin position="115"/>
        <end position="171"/>
    </location>
</feature>
<dbReference type="PANTHER" id="PTHR31730">
    <property type="entry name" value="OS01G0873900 PROTEIN"/>
    <property type="match status" value="1"/>
</dbReference>
<gene>
    <name evidence="5" type="primary">LOC103488051</name>
</gene>
<dbReference type="PANTHER" id="PTHR31730:SF18">
    <property type="entry name" value="PROTEIN PSK SIMULATOR 2"/>
    <property type="match status" value="1"/>
</dbReference>
<evidence type="ECO:0000313" key="4">
    <source>
        <dbReference type="Proteomes" id="UP001652600"/>
    </source>
</evidence>
<evidence type="ECO:0000259" key="3">
    <source>
        <dbReference type="Pfam" id="PF11961"/>
    </source>
</evidence>
<evidence type="ECO:0000259" key="2">
    <source>
        <dbReference type="Pfam" id="PF05003"/>
    </source>
</evidence>
<protein>
    <submittedName>
        <fullName evidence="5">Protein PSK SIMULATOR 2 isoform X1</fullName>
    </submittedName>
</protein>
<dbReference type="GeneID" id="103488051"/>
<dbReference type="InterPro" id="IPR045021">
    <property type="entry name" value="PSI1/2/3"/>
</dbReference>
<dbReference type="InterPro" id="IPR021864">
    <property type="entry name" value="DUF3475"/>
</dbReference>
<feature type="region of interest" description="Disordered" evidence="1">
    <location>
        <begin position="23"/>
        <end position="69"/>
    </location>
</feature>
<accession>A0ABM3KKI2</accession>
<proteinExistence type="predicted"/>
<name>A0ABM3KKI2_CUCME</name>
<feature type="domain" description="DUF668" evidence="2">
    <location>
        <begin position="360"/>
        <end position="444"/>
    </location>
</feature>
<reference evidence="5" key="1">
    <citation type="submission" date="2025-08" db="UniProtKB">
        <authorList>
            <consortium name="RefSeq"/>
        </authorList>
    </citation>
    <scope>IDENTIFICATION</scope>
    <source>
        <tissue evidence="5">Stem</tissue>
    </source>
</reference>
<dbReference type="RefSeq" id="XP_050938304.1">
    <property type="nucleotide sequence ID" value="XM_051082347.1"/>
</dbReference>
<dbReference type="Proteomes" id="UP001652600">
    <property type="component" value="Chromosome 3"/>
</dbReference>
<dbReference type="Pfam" id="PF05003">
    <property type="entry name" value="DUF668"/>
    <property type="match status" value="1"/>
</dbReference>
<sequence>MGNTMGGVCSNGIVKDDFVSEKVTQASEDRKGNSHLNFEASDPNEMPEKSGSGVILLPSPPSKAGSNKVAPMNAQAGARGRAVDLWKTIGISVSNLHINNGFFTAMTPSGREISILAFEVANTISKVANLSKSLSEENMQLLKKELLQSEGIKQLISPSLEELLSIAAADKRCCSRAMLSSLSKTNLVVLNFYSCRQEFGVILREVIRFGNQCKDSRWHNLDQYFSRLDSNDSSQKQAREARAAVQELTVLAQNTSELYHELQALERLEQDYRRRVEEVELLNQAGIGETLSIFQGELNVQRRLVRSFQSKCLWSRNLDEIVEKLVIVVTWINQTIVKEFGVDNTDKTLLIKDRSNGQKLGAVGLALHYANIISQINLIALRPTSIPSNMRDALYRALPTSIKIALRSRLRAVDAREEPTYYDVKAEMDKILEWLVPIAANTSKAHQSCGRIGEWATQSKELSKGRATQSNNPNRLQTLYHADKVKTEKQILELVILLHHLIHQAKHQQRRSSSLRCRSPTPKDMANSSRRIQFKSQIIRTTKDGFPTDNIPPASQSPIRKRVLGNKKGMESYKNENKGIWTLSKAVSVSTLRTIGRV</sequence>
<keyword evidence="4" id="KW-1185">Reference proteome</keyword>
<organism evidence="4 5">
    <name type="scientific">Cucumis melo</name>
    <name type="common">Muskmelon</name>
    <dbReference type="NCBI Taxonomy" id="3656"/>
    <lineage>
        <taxon>Eukaryota</taxon>
        <taxon>Viridiplantae</taxon>
        <taxon>Streptophyta</taxon>
        <taxon>Embryophyta</taxon>
        <taxon>Tracheophyta</taxon>
        <taxon>Spermatophyta</taxon>
        <taxon>Magnoliopsida</taxon>
        <taxon>eudicotyledons</taxon>
        <taxon>Gunneridae</taxon>
        <taxon>Pentapetalae</taxon>
        <taxon>rosids</taxon>
        <taxon>fabids</taxon>
        <taxon>Cucurbitales</taxon>
        <taxon>Cucurbitaceae</taxon>
        <taxon>Benincaseae</taxon>
        <taxon>Cucumis</taxon>
    </lineage>
</organism>